<dbReference type="PANTHER" id="PTHR22091">
    <property type="entry name" value="COILED-COIL DOMAIN-CONTAINING PROTEIN 77"/>
    <property type="match status" value="1"/>
</dbReference>
<dbReference type="Proteomes" id="UP001150538">
    <property type="component" value="Unassembled WGS sequence"/>
</dbReference>
<feature type="region of interest" description="Disordered" evidence="2">
    <location>
        <begin position="422"/>
        <end position="447"/>
    </location>
</feature>
<keyword evidence="1" id="KW-0175">Coiled coil</keyword>
<dbReference type="AlphaFoldDB" id="A0A9W8DT37"/>
<evidence type="ECO:0000256" key="1">
    <source>
        <dbReference type="SAM" id="Coils"/>
    </source>
</evidence>
<reference evidence="3" key="1">
    <citation type="submission" date="2022-07" db="EMBL/GenBank/DDBJ databases">
        <title>Phylogenomic reconstructions and comparative analyses of Kickxellomycotina fungi.</title>
        <authorList>
            <person name="Reynolds N.K."/>
            <person name="Stajich J.E."/>
            <person name="Barry K."/>
            <person name="Grigoriev I.V."/>
            <person name="Crous P."/>
            <person name="Smith M.E."/>
        </authorList>
    </citation>
    <scope>NUCLEOTIDE SEQUENCE</scope>
    <source>
        <strain evidence="3">NBRC 100468</strain>
    </source>
</reference>
<dbReference type="OrthoDB" id="191169at2759"/>
<sequence length="447" mass="52282">MAHQPLSPSKLLKFYEKRLEKCDRDFDKLSSELDDLRISQSTLKELQWKCNERDRDISELRKTLAATQQALIDERRSHLDAVAENDRLRVNRHEDKKMIKYLMSTVENDSPNNENNKRRRGNNSMSSVDRENEELKIELQTLRLSVDTIRIQLEEQRLNNEEIIAGLKEELKKVTDQADVERTQLINDLEESQANYHSLQSKYKESLAELLDSRKQNSLNSQMVHQDRYILRAEILELKARLDAEIKRNDFMKRASLDTNPIPLHTSLQSTPSKYLTFASDQTNMHKTAMVELETNMQYLREDLDNTIKQLHEKESESNQTISRLESLLETMRADMRESRKIYGFNMDSLLTAAITIKSQLVSVKRKIARTPETYKLGKYKICNLFPTDEVVGMVDEMMLEIQRCKEKSIRTPSKKHRRVFTNLESHDDQTQDVPPRAISTPTKLEP</sequence>
<feature type="region of interest" description="Disordered" evidence="2">
    <location>
        <begin position="104"/>
        <end position="132"/>
    </location>
</feature>
<organism evidence="3 4">
    <name type="scientific">Mycoemilia scoparia</name>
    <dbReference type="NCBI Taxonomy" id="417184"/>
    <lineage>
        <taxon>Eukaryota</taxon>
        <taxon>Fungi</taxon>
        <taxon>Fungi incertae sedis</taxon>
        <taxon>Zoopagomycota</taxon>
        <taxon>Kickxellomycotina</taxon>
        <taxon>Kickxellomycetes</taxon>
        <taxon>Kickxellales</taxon>
        <taxon>Kickxellaceae</taxon>
        <taxon>Mycoemilia</taxon>
    </lineage>
</organism>
<evidence type="ECO:0000256" key="2">
    <source>
        <dbReference type="SAM" id="MobiDB-lite"/>
    </source>
</evidence>
<evidence type="ECO:0000313" key="3">
    <source>
        <dbReference type="EMBL" id="KAJ1921790.1"/>
    </source>
</evidence>
<proteinExistence type="predicted"/>
<dbReference type="EMBL" id="JANBPU010000003">
    <property type="protein sequence ID" value="KAJ1921790.1"/>
    <property type="molecule type" value="Genomic_DNA"/>
</dbReference>
<name>A0A9W8DT37_9FUNG</name>
<protein>
    <submittedName>
        <fullName evidence="3">Uncharacterized protein</fullName>
    </submittedName>
</protein>
<comment type="caution">
    <text evidence="3">The sequence shown here is derived from an EMBL/GenBank/DDBJ whole genome shotgun (WGS) entry which is preliminary data.</text>
</comment>
<dbReference type="PANTHER" id="PTHR22091:SF1">
    <property type="entry name" value="COILED-COIL DOMAIN-CONTAINING PROTEIN 77"/>
    <property type="match status" value="1"/>
</dbReference>
<dbReference type="InterPro" id="IPR037696">
    <property type="entry name" value="CCDC77"/>
</dbReference>
<evidence type="ECO:0000313" key="4">
    <source>
        <dbReference type="Proteomes" id="UP001150538"/>
    </source>
</evidence>
<feature type="coiled-coil region" evidence="1">
    <location>
        <begin position="12"/>
        <end position="39"/>
    </location>
</feature>
<gene>
    <name evidence="3" type="ORF">H4219_000524</name>
</gene>
<keyword evidence="4" id="KW-1185">Reference proteome</keyword>
<accession>A0A9W8DT37</accession>
<feature type="coiled-coil region" evidence="1">
    <location>
        <begin position="290"/>
        <end position="317"/>
    </location>
</feature>